<keyword evidence="5 6" id="KW-0143">Chaperone</keyword>
<dbReference type="HAMAP" id="MF_00821">
    <property type="entry name" value="SecB"/>
    <property type="match status" value="1"/>
</dbReference>
<keyword evidence="2 6" id="KW-0813">Transport</keyword>
<dbReference type="NCBIfam" id="NF004394">
    <property type="entry name" value="PRK05751.1-5"/>
    <property type="match status" value="1"/>
</dbReference>
<sequence>MSEQNNQPIFSLDKLYVKDVSLEVPNAPQIFLNREQPNIELNISFNTEKVEEGVYQTVLHAVVNAKIGEQQMFLIELDQAGIFQLKNIPADQMELIQNIECPNMIFPYLREAVTDLTTRAGFIPVILAPINFAYLYQQKQAQIQAQAQSTAPETIAIN</sequence>
<dbReference type="InterPro" id="IPR035958">
    <property type="entry name" value="SecB-like_sf"/>
</dbReference>
<proteinExistence type="inferred from homology"/>
<name>A0A2I7N474_9NEIS</name>
<evidence type="ECO:0000256" key="6">
    <source>
        <dbReference type="HAMAP-Rule" id="MF_00821"/>
    </source>
</evidence>
<dbReference type="PRINTS" id="PR01594">
    <property type="entry name" value="SECBCHAPRONE"/>
</dbReference>
<evidence type="ECO:0000313" key="8">
    <source>
        <dbReference type="Proteomes" id="UP000236655"/>
    </source>
</evidence>
<dbReference type="PANTHER" id="PTHR36918">
    <property type="match status" value="1"/>
</dbReference>
<dbReference type="GO" id="GO:0015031">
    <property type="term" value="P:protein transport"/>
    <property type="evidence" value="ECO:0007669"/>
    <property type="project" value="UniProtKB-UniRule"/>
</dbReference>
<dbReference type="Pfam" id="PF02556">
    <property type="entry name" value="SecB"/>
    <property type="match status" value="1"/>
</dbReference>
<comment type="subunit">
    <text evidence="6">Homotetramer, a dimer of dimers. One homotetramer interacts with 1 SecA dimer.</text>
</comment>
<accession>A0A2I7N474</accession>
<evidence type="ECO:0000256" key="3">
    <source>
        <dbReference type="ARBA" id="ARBA00022927"/>
    </source>
</evidence>
<dbReference type="Gene3D" id="3.10.420.10">
    <property type="entry name" value="SecB-like"/>
    <property type="match status" value="1"/>
</dbReference>
<evidence type="ECO:0000256" key="2">
    <source>
        <dbReference type="ARBA" id="ARBA00022448"/>
    </source>
</evidence>
<comment type="function">
    <text evidence="6">One of the proteins required for the normal export of preproteins out of the cell cytoplasm. It is a molecular chaperone that binds to a subset of precursor proteins, maintaining them in a translocation-competent state. It also specifically binds to its receptor SecA.</text>
</comment>
<dbReference type="GO" id="GO:0006457">
    <property type="term" value="P:protein folding"/>
    <property type="evidence" value="ECO:0007669"/>
    <property type="project" value="UniProtKB-UniRule"/>
</dbReference>
<dbReference type="KEGG" id="nba:CUN60_02555"/>
<reference evidence="8" key="1">
    <citation type="submission" date="2017-11" db="EMBL/GenBank/DDBJ databases">
        <authorList>
            <person name="Chan K.G."/>
            <person name="Lee L.S."/>
        </authorList>
    </citation>
    <scope>NUCLEOTIDE SEQUENCE [LARGE SCALE GENOMIC DNA]</scope>
    <source>
        <strain evidence="8">DSM 100970</strain>
    </source>
</reference>
<dbReference type="GO" id="GO:0051082">
    <property type="term" value="F:unfolded protein binding"/>
    <property type="evidence" value="ECO:0007669"/>
    <property type="project" value="InterPro"/>
</dbReference>
<keyword evidence="6" id="KW-0963">Cytoplasm</keyword>
<evidence type="ECO:0000256" key="1">
    <source>
        <dbReference type="ARBA" id="ARBA00009990"/>
    </source>
</evidence>
<dbReference type="NCBIfam" id="TIGR00809">
    <property type="entry name" value="secB"/>
    <property type="match status" value="1"/>
</dbReference>
<dbReference type="InterPro" id="IPR003708">
    <property type="entry name" value="SecB"/>
</dbReference>
<gene>
    <name evidence="6" type="primary">secB</name>
    <name evidence="7" type="ORF">CUN60_02555</name>
</gene>
<keyword evidence="4 6" id="KW-0811">Translocation</keyword>
<comment type="subcellular location">
    <subcellularLocation>
        <location evidence="6">Cytoplasm</location>
    </subcellularLocation>
</comment>
<dbReference type="PANTHER" id="PTHR36918:SF1">
    <property type="entry name" value="PROTEIN-EXPORT PROTEIN SECB"/>
    <property type="match status" value="1"/>
</dbReference>
<dbReference type="EMBL" id="CP024847">
    <property type="protein sequence ID" value="AUR51231.1"/>
    <property type="molecule type" value="Genomic_DNA"/>
</dbReference>
<dbReference type="OrthoDB" id="9795145at2"/>
<organism evidence="7 8">
    <name type="scientific">Aquella oligotrophica</name>
    <dbReference type="NCBI Taxonomy" id="2067065"/>
    <lineage>
        <taxon>Bacteria</taxon>
        <taxon>Pseudomonadati</taxon>
        <taxon>Pseudomonadota</taxon>
        <taxon>Betaproteobacteria</taxon>
        <taxon>Neisseriales</taxon>
        <taxon>Neisseriaceae</taxon>
        <taxon>Aquella</taxon>
    </lineage>
</organism>
<evidence type="ECO:0000256" key="4">
    <source>
        <dbReference type="ARBA" id="ARBA00023010"/>
    </source>
</evidence>
<dbReference type="GO" id="GO:0051262">
    <property type="term" value="P:protein tetramerization"/>
    <property type="evidence" value="ECO:0007669"/>
    <property type="project" value="InterPro"/>
</dbReference>
<comment type="similarity">
    <text evidence="1 6">Belongs to the SecB family.</text>
</comment>
<keyword evidence="3 6" id="KW-0653">Protein transport</keyword>
<dbReference type="GO" id="GO:0005737">
    <property type="term" value="C:cytoplasm"/>
    <property type="evidence" value="ECO:0007669"/>
    <property type="project" value="UniProtKB-SubCell"/>
</dbReference>
<protein>
    <recommendedName>
        <fullName evidence="6">Protein-export protein SecB</fullName>
    </recommendedName>
</protein>
<dbReference type="RefSeq" id="WP_102950531.1">
    <property type="nucleotide sequence ID" value="NZ_CP024847.1"/>
</dbReference>
<dbReference type="AlphaFoldDB" id="A0A2I7N474"/>
<dbReference type="Proteomes" id="UP000236655">
    <property type="component" value="Chromosome"/>
</dbReference>
<dbReference type="SUPFAM" id="SSF54611">
    <property type="entry name" value="SecB-like"/>
    <property type="match status" value="1"/>
</dbReference>
<evidence type="ECO:0000313" key="7">
    <source>
        <dbReference type="EMBL" id="AUR51231.1"/>
    </source>
</evidence>
<keyword evidence="8" id="KW-1185">Reference proteome</keyword>
<evidence type="ECO:0000256" key="5">
    <source>
        <dbReference type="ARBA" id="ARBA00023186"/>
    </source>
</evidence>